<gene>
    <name evidence="2" type="ORF">EPI11_06295</name>
</gene>
<comment type="caution">
    <text evidence="2">The sequence shown here is derived from an EMBL/GenBank/DDBJ whole genome shotgun (WGS) entry which is preliminary data.</text>
</comment>
<name>A0A3S3QLW4_9FLAO</name>
<dbReference type="Proteomes" id="UP000287527">
    <property type="component" value="Unassembled WGS sequence"/>
</dbReference>
<dbReference type="OrthoDB" id="1451701at2"/>
<feature type="transmembrane region" description="Helical" evidence="1">
    <location>
        <begin position="6"/>
        <end position="24"/>
    </location>
</feature>
<dbReference type="RefSeq" id="WP_128389094.1">
    <property type="nucleotide sequence ID" value="NZ_SBII01000003.1"/>
</dbReference>
<keyword evidence="3" id="KW-1185">Reference proteome</keyword>
<proteinExistence type="predicted"/>
<protein>
    <recommendedName>
        <fullName evidence="4">Hydrolase</fullName>
    </recommendedName>
</protein>
<keyword evidence="1" id="KW-0812">Transmembrane</keyword>
<sequence length="166" mass="19279">MKKNLYLYLFIFALLINVFTYMFFTNKQKFEDKKVEEAHAKVKVIKDSITIIKAKNADENYFSLENNRNAIDYFAGKDVPAIAIKIRDAIYAKNINPGGNPLIEYPAMDGKVFTVSKIKILNHRWIILDFSNGLRWGETLLKYFIEEDGTITFKAVDSVLYPFEPY</sequence>
<evidence type="ECO:0000313" key="3">
    <source>
        <dbReference type="Proteomes" id="UP000287527"/>
    </source>
</evidence>
<reference evidence="2 3" key="1">
    <citation type="submission" date="2019-01" db="EMBL/GenBank/DDBJ databases">
        <title>Flavobacterium sp. nov.,isolated from freshwater.</title>
        <authorList>
            <person name="Zhang R."/>
            <person name="Du Z.-J."/>
        </authorList>
    </citation>
    <scope>NUCLEOTIDE SEQUENCE [LARGE SCALE GENOMIC DNA]</scope>
    <source>
        <strain evidence="2 3">1E403</strain>
    </source>
</reference>
<dbReference type="AlphaFoldDB" id="A0A3S3QLW4"/>
<keyword evidence="1" id="KW-1133">Transmembrane helix</keyword>
<accession>A0A3S3QLW4</accession>
<evidence type="ECO:0008006" key="4">
    <source>
        <dbReference type="Google" id="ProtNLM"/>
    </source>
</evidence>
<keyword evidence="1" id="KW-0472">Membrane</keyword>
<organism evidence="2 3">
    <name type="scientific">Flavobacterium cerinum</name>
    <dbReference type="NCBI Taxonomy" id="2502784"/>
    <lineage>
        <taxon>Bacteria</taxon>
        <taxon>Pseudomonadati</taxon>
        <taxon>Bacteroidota</taxon>
        <taxon>Flavobacteriia</taxon>
        <taxon>Flavobacteriales</taxon>
        <taxon>Flavobacteriaceae</taxon>
        <taxon>Flavobacterium</taxon>
    </lineage>
</organism>
<dbReference type="EMBL" id="SBII01000003">
    <property type="protein sequence ID" value="RWX01557.1"/>
    <property type="molecule type" value="Genomic_DNA"/>
</dbReference>
<evidence type="ECO:0000256" key="1">
    <source>
        <dbReference type="SAM" id="Phobius"/>
    </source>
</evidence>
<evidence type="ECO:0000313" key="2">
    <source>
        <dbReference type="EMBL" id="RWX01557.1"/>
    </source>
</evidence>